<feature type="compositionally biased region" description="Gly residues" evidence="1">
    <location>
        <begin position="525"/>
        <end position="545"/>
    </location>
</feature>
<gene>
    <name evidence="2" type="ORF">PG999_003899</name>
</gene>
<evidence type="ECO:0008006" key="4">
    <source>
        <dbReference type="Google" id="ProtNLM"/>
    </source>
</evidence>
<feature type="compositionally biased region" description="Low complexity" evidence="1">
    <location>
        <begin position="449"/>
        <end position="480"/>
    </location>
</feature>
<feature type="compositionally biased region" description="Low complexity" evidence="1">
    <location>
        <begin position="254"/>
        <end position="263"/>
    </location>
</feature>
<feature type="compositionally biased region" description="Basic and acidic residues" evidence="1">
    <location>
        <begin position="1"/>
        <end position="18"/>
    </location>
</feature>
<name>A0AAW0R503_9PEZI</name>
<keyword evidence="3" id="KW-1185">Reference proteome</keyword>
<protein>
    <recommendedName>
        <fullName evidence="4">Cell surface protein</fullName>
    </recommendedName>
</protein>
<dbReference type="EMBL" id="JAQQWP010000003">
    <property type="protein sequence ID" value="KAK8123981.1"/>
    <property type="molecule type" value="Genomic_DNA"/>
</dbReference>
<sequence>MGLGTKIKEAMHGDKDTTTRQSPTSTSRTTPGAFPADDVPRTHQAGNLHKDTTTVPSAGEPRTEKLHGERTHGKHSPDYTHSSTKDSSLTGTGVPHSGTTTTGSHHNKLQKDGSPYWGDHERPVSDEYGTGVGGTTHGRTHNEGLTGSHHGTTGMTGNTHGAPMTGNTHGTTGMTGSEHGMTGSNRGTAGMAGAGAAAGAAGMAGSHHMSGSNDMTGTTHGMGGNNHGTPGMMTGATGSNDRYDDRINPGVPTTGGAHNTTGTGSSGGMASNLPHRPADVNNTHRDYKVDEYDAPTNSSGRGKQGLAGAAGGVAASELAHRHHNDDMRDYNTDRGLNTAEKWHNTSGTGAGAMGNTAGQPGMTGHHNSGSMLDPVGTTHGDPMTGGRSGSMGNSSSMLDPHNTTGRTTYGHENTHGGMMGGNDHVSNSRVAGDNLGSTHGAPGMTGSNHGSNHGAGMAGAGMAAGAAAGSHGNNHGSHGMTGHDSMTGNTHGAPGMTGNTMSHDNTVRAPIHPESGMASSQQHGGPMGMGGGHNMSSGMGDGHMGPGHAAAKVMHRCDHCGNDNDISKYFSKEAVYRMS</sequence>
<feature type="region of interest" description="Disordered" evidence="1">
    <location>
        <begin position="202"/>
        <end position="313"/>
    </location>
</feature>
<reference evidence="2 3" key="1">
    <citation type="submission" date="2023-01" db="EMBL/GenBank/DDBJ databases">
        <title>Analysis of 21 Apiospora genomes using comparative genomics revels a genus with tremendous synthesis potential of carbohydrate active enzymes and secondary metabolites.</title>
        <authorList>
            <person name="Sorensen T."/>
        </authorList>
    </citation>
    <scope>NUCLEOTIDE SEQUENCE [LARGE SCALE GENOMIC DNA]</scope>
    <source>
        <strain evidence="2 3">CBS 117206</strain>
    </source>
</reference>
<feature type="compositionally biased region" description="Low complexity" evidence="1">
    <location>
        <begin position="90"/>
        <end position="104"/>
    </location>
</feature>
<evidence type="ECO:0000313" key="2">
    <source>
        <dbReference type="EMBL" id="KAK8123981.1"/>
    </source>
</evidence>
<accession>A0AAW0R503</accession>
<evidence type="ECO:0000256" key="1">
    <source>
        <dbReference type="SAM" id="MobiDB-lite"/>
    </source>
</evidence>
<feature type="compositionally biased region" description="Gly residues" evidence="1">
    <location>
        <begin position="302"/>
        <end position="311"/>
    </location>
</feature>
<feature type="region of interest" description="Disordered" evidence="1">
    <location>
        <begin position="1"/>
        <end position="190"/>
    </location>
</feature>
<feature type="compositionally biased region" description="Low complexity" evidence="1">
    <location>
        <begin position="19"/>
        <end position="31"/>
    </location>
</feature>
<evidence type="ECO:0000313" key="3">
    <source>
        <dbReference type="Proteomes" id="UP001392437"/>
    </source>
</evidence>
<feature type="compositionally biased region" description="Polar residues" evidence="1">
    <location>
        <begin position="401"/>
        <end position="411"/>
    </location>
</feature>
<feature type="compositionally biased region" description="Basic and acidic residues" evidence="1">
    <location>
        <begin position="61"/>
        <end position="78"/>
    </location>
</feature>
<organism evidence="2 3">
    <name type="scientific">Apiospora kogelbergensis</name>
    <dbReference type="NCBI Taxonomy" id="1337665"/>
    <lineage>
        <taxon>Eukaryota</taxon>
        <taxon>Fungi</taxon>
        <taxon>Dikarya</taxon>
        <taxon>Ascomycota</taxon>
        <taxon>Pezizomycotina</taxon>
        <taxon>Sordariomycetes</taxon>
        <taxon>Xylariomycetidae</taxon>
        <taxon>Amphisphaeriales</taxon>
        <taxon>Apiosporaceae</taxon>
        <taxon>Apiospora</taxon>
    </lineage>
</organism>
<feature type="compositionally biased region" description="Polar residues" evidence="1">
    <location>
        <begin position="79"/>
        <end position="89"/>
    </location>
</feature>
<proteinExistence type="predicted"/>
<comment type="caution">
    <text evidence="2">The sequence shown here is derived from an EMBL/GenBank/DDBJ whole genome shotgun (WGS) entry which is preliminary data.</text>
</comment>
<feature type="compositionally biased region" description="Basic and acidic residues" evidence="1">
    <location>
        <begin position="276"/>
        <end position="291"/>
    </location>
</feature>
<dbReference type="Proteomes" id="UP001392437">
    <property type="component" value="Unassembled WGS sequence"/>
</dbReference>
<feature type="compositionally biased region" description="Low complexity" evidence="1">
    <location>
        <begin position="144"/>
        <end position="176"/>
    </location>
</feature>
<dbReference type="AlphaFoldDB" id="A0AAW0R503"/>
<feature type="compositionally biased region" description="Low complexity" evidence="1">
    <location>
        <begin position="202"/>
        <end position="219"/>
    </location>
</feature>
<feature type="region of interest" description="Disordered" evidence="1">
    <location>
        <begin position="338"/>
        <end position="547"/>
    </location>
</feature>